<gene>
    <name evidence="10" type="ORF">EPR50_G00021760</name>
</gene>
<evidence type="ECO:0000256" key="2">
    <source>
        <dbReference type="ARBA" id="ARBA00022723"/>
    </source>
</evidence>
<feature type="region of interest" description="Disordered" evidence="8">
    <location>
        <begin position="49"/>
        <end position="71"/>
    </location>
</feature>
<evidence type="ECO:0000256" key="5">
    <source>
        <dbReference type="ARBA" id="ARBA00022833"/>
    </source>
</evidence>
<evidence type="ECO:0000256" key="1">
    <source>
        <dbReference type="ARBA" id="ARBA00004123"/>
    </source>
</evidence>
<feature type="region of interest" description="Disordered" evidence="8">
    <location>
        <begin position="1"/>
        <end position="32"/>
    </location>
</feature>
<dbReference type="GO" id="GO:0000977">
    <property type="term" value="F:RNA polymerase II transcription regulatory region sequence-specific DNA binding"/>
    <property type="evidence" value="ECO:0007669"/>
    <property type="project" value="TreeGrafter"/>
</dbReference>
<name>A0A484DMG3_PERFV</name>
<dbReference type="GO" id="GO:0008270">
    <property type="term" value="F:zinc ion binding"/>
    <property type="evidence" value="ECO:0007669"/>
    <property type="project" value="UniProtKB-KW"/>
</dbReference>
<comment type="caution">
    <text evidence="10">The sequence shown here is derived from an EMBL/GenBank/DDBJ whole genome shotgun (WGS) entry which is preliminary data.</text>
</comment>
<feature type="compositionally biased region" description="Polar residues" evidence="8">
    <location>
        <begin position="18"/>
        <end position="32"/>
    </location>
</feature>
<dbReference type="Pfam" id="PF00096">
    <property type="entry name" value="zf-C2H2"/>
    <property type="match status" value="2"/>
</dbReference>
<dbReference type="FunFam" id="3.30.160.60:FF:000478">
    <property type="entry name" value="Zinc finger protein 133"/>
    <property type="match status" value="1"/>
</dbReference>
<dbReference type="AlphaFoldDB" id="A0A484DMG3"/>
<keyword evidence="3" id="KW-0677">Repeat</keyword>
<keyword evidence="2" id="KW-0479">Metal-binding</keyword>
<organism evidence="10 11">
    <name type="scientific">Perca flavescens</name>
    <name type="common">American yellow perch</name>
    <name type="synonym">Morone flavescens</name>
    <dbReference type="NCBI Taxonomy" id="8167"/>
    <lineage>
        <taxon>Eukaryota</taxon>
        <taxon>Metazoa</taxon>
        <taxon>Chordata</taxon>
        <taxon>Craniata</taxon>
        <taxon>Vertebrata</taxon>
        <taxon>Euteleostomi</taxon>
        <taxon>Actinopterygii</taxon>
        <taxon>Neopterygii</taxon>
        <taxon>Teleostei</taxon>
        <taxon>Neoteleostei</taxon>
        <taxon>Acanthomorphata</taxon>
        <taxon>Eupercaria</taxon>
        <taxon>Perciformes</taxon>
        <taxon>Percoidei</taxon>
        <taxon>Percidae</taxon>
        <taxon>Percinae</taxon>
        <taxon>Perca</taxon>
    </lineage>
</organism>
<evidence type="ECO:0000313" key="11">
    <source>
        <dbReference type="Proteomes" id="UP000295070"/>
    </source>
</evidence>
<dbReference type="EMBL" id="SCKG01000002">
    <property type="protein sequence ID" value="TDH16606.1"/>
    <property type="molecule type" value="Genomic_DNA"/>
</dbReference>
<evidence type="ECO:0000256" key="4">
    <source>
        <dbReference type="ARBA" id="ARBA00022771"/>
    </source>
</evidence>
<dbReference type="InterPro" id="IPR036236">
    <property type="entry name" value="Znf_C2H2_sf"/>
</dbReference>
<feature type="compositionally biased region" description="Polar residues" evidence="8">
    <location>
        <begin position="131"/>
        <end position="148"/>
    </location>
</feature>
<feature type="compositionally biased region" description="Low complexity" evidence="8">
    <location>
        <begin position="149"/>
        <end position="164"/>
    </location>
</feature>
<evidence type="ECO:0000256" key="3">
    <source>
        <dbReference type="ARBA" id="ARBA00022737"/>
    </source>
</evidence>
<dbReference type="STRING" id="8167.A0A484DMG3"/>
<evidence type="ECO:0000256" key="8">
    <source>
        <dbReference type="SAM" id="MobiDB-lite"/>
    </source>
</evidence>
<dbReference type="GO" id="GO:0005634">
    <property type="term" value="C:nucleus"/>
    <property type="evidence" value="ECO:0007669"/>
    <property type="project" value="UniProtKB-SubCell"/>
</dbReference>
<dbReference type="GO" id="GO:0000981">
    <property type="term" value="F:DNA-binding transcription factor activity, RNA polymerase II-specific"/>
    <property type="evidence" value="ECO:0007669"/>
    <property type="project" value="TreeGrafter"/>
</dbReference>
<dbReference type="PROSITE" id="PS00028">
    <property type="entry name" value="ZINC_FINGER_C2H2_1"/>
    <property type="match status" value="2"/>
</dbReference>
<accession>A0A484DMG3</accession>
<keyword evidence="5" id="KW-0862">Zinc</keyword>
<dbReference type="PANTHER" id="PTHR14196:SF12">
    <property type="entry name" value="ZINC FINGER PROTEIN 208-LIKE"/>
    <property type="match status" value="1"/>
</dbReference>
<dbReference type="SUPFAM" id="SSF57667">
    <property type="entry name" value="beta-beta-alpha zinc fingers"/>
    <property type="match status" value="2"/>
</dbReference>
<protein>
    <recommendedName>
        <fullName evidence="9">C2H2-type domain-containing protein</fullName>
    </recommendedName>
</protein>
<dbReference type="FunFam" id="3.30.160.60:FF:000671">
    <property type="entry name" value="Zinc finger protein 26"/>
    <property type="match status" value="1"/>
</dbReference>
<evidence type="ECO:0000313" key="10">
    <source>
        <dbReference type="EMBL" id="TDH16606.1"/>
    </source>
</evidence>
<evidence type="ECO:0000256" key="7">
    <source>
        <dbReference type="PROSITE-ProRule" id="PRU00042"/>
    </source>
</evidence>
<dbReference type="PANTHER" id="PTHR14196">
    <property type="entry name" value="ODD-SKIPPED - RELATED"/>
    <property type="match status" value="1"/>
</dbReference>
<dbReference type="InterPro" id="IPR013087">
    <property type="entry name" value="Znf_C2H2_type"/>
</dbReference>
<dbReference type="Gene3D" id="3.30.160.60">
    <property type="entry name" value="Classic Zinc Finger"/>
    <property type="match status" value="3"/>
</dbReference>
<feature type="compositionally biased region" description="Low complexity" evidence="8">
    <location>
        <begin position="173"/>
        <end position="184"/>
    </location>
</feature>
<dbReference type="SMART" id="SM00355">
    <property type="entry name" value="ZnF_C2H2"/>
    <property type="match status" value="3"/>
</dbReference>
<dbReference type="FunFam" id="3.30.160.60:FF:002343">
    <property type="entry name" value="Zinc finger protein 33A"/>
    <property type="match status" value="1"/>
</dbReference>
<evidence type="ECO:0000259" key="9">
    <source>
        <dbReference type="PROSITE" id="PS50157"/>
    </source>
</evidence>
<feature type="domain" description="C2H2-type" evidence="9">
    <location>
        <begin position="259"/>
        <end position="286"/>
    </location>
</feature>
<proteinExistence type="predicted"/>
<dbReference type="InterPro" id="IPR050717">
    <property type="entry name" value="C2H2-ZF_Transcription_Reg"/>
</dbReference>
<dbReference type="Proteomes" id="UP000295070">
    <property type="component" value="Chromosome 2"/>
</dbReference>
<keyword evidence="6" id="KW-0539">Nucleus</keyword>
<keyword evidence="4 7" id="KW-0863">Zinc-finger</keyword>
<keyword evidence="11" id="KW-1185">Reference proteome</keyword>
<comment type="subcellular location">
    <subcellularLocation>
        <location evidence="1">Nucleus</location>
    </subcellularLocation>
</comment>
<reference evidence="10 11" key="1">
    <citation type="submission" date="2019-01" db="EMBL/GenBank/DDBJ databases">
        <title>A chromosome-scale genome assembly of the yellow perch, Perca flavescens.</title>
        <authorList>
            <person name="Feron R."/>
            <person name="Morvezen R."/>
            <person name="Bestin A."/>
            <person name="Haffray P."/>
            <person name="Klopp C."/>
            <person name="Zahm M."/>
            <person name="Cabau C."/>
            <person name="Roques C."/>
            <person name="Donnadieu C."/>
            <person name="Bouchez O."/>
            <person name="Christie M."/>
            <person name="Larson W."/>
            <person name="Guiguen Y."/>
        </authorList>
    </citation>
    <scope>NUCLEOTIDE SEQUENCE [LARGE SCALE GENOMIC DNA]</scope>
    <source>
        <strain evidence="10">YP-PL-M2</strain>
        <tissue evidence="10">Blood</tissue>
    </source>
</reference>
<evidence type="ECO:0000256" key="6">
    <source>
        <dbReference type="ARBA" id="ARBA00023242"/>
    </source>
</evidence>
<feature type="region of interest" description="Disordered" evidence="8">
    <location>
        <begin position="131"/>
        <end position="184"/>
    </location>
</feature>
<sequence>MMAVQLRVPDTNKPANPKTHQQQRSSNNNPLSSEYSLFELETFFTRWAPDSDSAGSGPSCPFTTDDPAENDQDDVIIEGQSFSSVQIQPSVSQGLSAEPSVSIPLRMQAPSSQPSWSRKPVMIRSAQAQLLQQHPDSNRVSQQQHSIPSAQTALSSTTAAVSHTHSGDKTTTSGISSNSRTMSSRSVRGSTAALASIEVAIAAQHRANLLARHNKSQAATMVPCERRRKSYVCRACGKAFSGLSNLEAHERVHTGEKPFHCDTCGKRFSEAGNLKKHQRVHTGEKPFSCEKCGKRFAWICNLRTHQQSATGCGPQASGGLGLGC</sequence>
<dbReference type="PROSITE" id="PS50157">
    <property type="entry name" value="ZINC_FINGER_C2H2_2"/>
    <property type="match status" value="3"/>
</dbReference>
<feature type="domain" description="C2H2-type" evidence="9">
    <location>
        <begin position="287"/>
        <end position="314"/>
    </location>
</feature>
<feature type="domain" description="C2H2-type" evidence="9">
    <location>
        <begin position="231"/>
        <end position="258"/>
    </location>
</feature>